<dbReference type="Pfam" id="PF01963">
    <property type="entry name" value="TraB_PrgY_gumN"/>
    <property type="match status" value="2"/>
</dbReference>
<organism evidence="2 3">
    <name type="scientific">Salinigranum rubrum</name>
    <dbReference type="NCBI Taxonomy" id="755307"/>
    <lineage>
        <taxon>Archaea</taxon>
        <taxon>Methanobacteriati</taxon>
        <taxon>Methanobacteriota</taxon>
        <taxon>Stenosarchaea group</taxon>
        <taxon>Halobacteria</taxon>
        <taxon>Halobacteriales</taxon>
        <taxon>Haloferacaceae</taxon>
        <taxon>Salinigranum</taxon>
    </lineage>
</organism>
<protein>
    <submittedName>
        <fullName evidence="2">Conjugal transfer protein TraB</fullName>
    </submittedName>
</protein>
<keyword evidence="1" id="KW-1133">Transmembrane helix</keyword>
<dbReference type="Proteomes" id="UP000236584">
    <property type="component" value="Chromosome"/>
</dbReference>
<accession>A0A2I8VIY4</accession>
<sequence length="557" mass="58213">MSQDAAPSPQNGRVQVVGTAHVSKESVAEVEETIRAERPDVVAVELDEGRYRQMRGGTPDDIEPSDLLSGNTVFQFIAYWMLSYVQAQLGEKFDISPGADMLAAVDTAEEEGIDVALVDRDIQTTIQRFWARMSVVEKFRMAGGLAFGVSDARAVGVVVGLLAGVLVGPLVGLFGGSLGITPFVLGRVTGGVILAVAAGLALQTLAEGFTDGDDALVVGLGGGLAVGLVGGVGLGLAAPLVDRLSPFLVSAVGSLAIGIAVGVTAGGLCGLVAYRLGLGTYEDVEEFDVEDLTDADVVSVMMEEFRAFSPGGAEALIDERDAYIAHQLVALRQNGAHVVAVVGAGHRAGIESYLERPETLPPMESLVGVPQKRGIPWGKIVGVGLSVVFVGFFVLLAMAGVRNGFLLRVFAAWFLINGLFAAAGAKLAGARWLSAAVGGAVAWLTSVNPLLAPGWFTGYMELRHAPVNVADIGRLNELLADETRSIREIVSDMFDVPLFRLIMIVALTNIGSIVASLLFVAYVLPLFAADLGGVDAVTRLMLDGAANSADLLWRAVS</sequence>
<dbReference type="CDD" id="cd14726">
    <property type="entry name" value="TraB_PrgY-like"/>
    <property type="match status" value="1"/>
</dbReference>
<dbReference type="PANTHER" id="PTHR21530:SF7">
    <property type="entry name" value="TRAB DOMAIN-CONTAINING PROTEIN"/>
    <property type="match status" value="1"/>
</dbReference>
<dbReference type="RefSeq" id="WP_103425543.1">
    <property type="nucleotide sequence ID" value="NZ_CP026309.1"/>
</dbReference>
<dbReference type="OrthoDB" id="185689at2157"/>
<evidence type="ECO:0000313" key="2">
    <source>
        <dbReference type="EMBL" id="AUV81854.1"/>
    </source>
</evidence>
<reference evidence="2 3" key="1">
    <citation type="submission" date="2018-01" db="EMBL/GenBank/DDBJ databases">
        <title>Complete genome sequence of Salinigranum rubrum GX10T, an extremely halophilic archaeon isolated from a marine solar saltern.</title>
        <authorList>
            <person name="Han S."/>
        </authorList>
    </citation>
    <scope>NUCLEOTIDE SEQUENCE [LARGE SCALE GENOMIC DNA]</scope>
    <source>
        <strain evidence="2 3">GX10</strain>
    </source>
</reference>
<gene>
    <name evidence="2" type="ORF">C2R22_09500</name>
</gene>
<feature type="transmembrane region" description="Helical" evidence="1">
    <location>
        <begin position="380"/>
        <end position="399"/>
    </location>
</feature>
<name>A0A2I8VIY4_9EURY</name>
<keyword evidence="3" id="KW-1185">Reference proteome</keyword>
<dbReference type="KEGG" id="srub:C2R22_09500"/>
<feature type="transmembrane region" description="Helical" evidence="1">
    <location>
        <begin position="247"/>
        <end position="274"/>
    </location>
</feature>
<feature type="transmembrane region" description="Helical" evidence="1">
    <location>
        <begin position="405"/>
        <end position="425"/>
    </location>
</feature>
<evidence type="ECO:0000256" key="1">
    <source>
        <dbReference type="SAM" id="Phobius"/>
    </source>
</evidence>
<dbReference type="GeneID" id="35592325"/>
<feature type="transmembrane region" description="Helical" evidence="1">
    <location>
        <begin position="501"/>
        <end position="524"/>
    </location>
</feature>
<dbReference type="InterPro" id="IPR046345">
    <property type="entry name" value="TraB_PrgY-like"/>
</dbReference>
<evidence type="ECO:0000313" key="3">
    <source>
        <dbReference type="Proteomes" id="UP000236584"/>
    </source>
</evidence>
<keyword evidence="1" id="KW-0812">Transmembrane</keyword>
<dbReference type="EMBL" id="CP026309">
    <property type="protein sequence ID" value="AUV81854.1"/>
    <property type="molecule type" value="Genomic_DNA"/>
</dbReference>
<feature type="transmembrane region" description="Helical" evidence="1">
    <location>
        <begin position="432"/>
        <end position="452"/>
    </location>
</feature>
<feature type="transmembrane region" description="Helical" evidence="1">
    <location>
        <begin position="215"/>
        <end position="241"/>
    </location>
</feature>
<keyword evidence="1" id="KW-0472">Membrane</keyword>
<feature type="transmembrane region" description="Helical" evidence="1">
    <location>
        <begin position="154"/>
        <end position="174"/>
    </location>
</feature>
<proteinExistence type="predicted"/>
<dbReference type="InterPro" id="IPR002816">
    <property type="entry name" value="TraB/PrgY/GumN_fam"/>
</dbReference>
<dbReference type="PANTHER" id="PTHR21530">
    <property type="entry name" value="PHEROMONE SHUTDOWN PROTEIN"/>
    <property type="match status" value="1"/>
</dbReference>
<feature type="transmembrane region" description="Helical" evidence="1">
    <location>
        <begin position="180"/>
        <end position="203"/>
    </location>
</feature>
<dbReference type="AlphaFoldDB" id="A0A2I8VIY4"/>